<reference evidence="1 2" key="1">
    <citation type="submission" date="2022-10" db="EMBL/GenBank/DDBJ databases">
        <title>Janthinobacterium sp. hw3 Genome sequencing.</title>
        <authorList>
            <person name="Park S."/>
        </authorList>
    </citation>
    <scope>NUCLEOTIDE SEQUENCE [LARGE SCALE GENOMIC DNA]</scope>
    <source>
        <strain evidence="2">hw3</strain>
    </source>
</reference>
<name>A0ABT5K0I7_9BURK</name>
<organism evidence="1 2">
    <name type="scientific">Janthinobacterium fluminis</name>
    <dbReference type="NCBI Taxonomy" id="2987524"/>
    <lineage>
        <taxon>Bacteria</taxon>
        <taxon>Pseudomonadati</taxon>
        <taxon>Pseudomonadota</taxon>
        <taxon>Betaproteobacteria</taxon>
        <taxon>Burkholderiales</taxon>
        <taxon>Oxalobacteraceae</taxon>
        <taxon>Janthinobacterium</taxon>
    </lineage>
</organism>
<dbReference type="RefSeq" id="WP_273671160.1">
    <property type="nucleotide sequence ID" value="NZ_JAQQXR010000004.1"/>
</dbReference>
<evidence type="ECO:0000313" key="1">
    <source>
        <dbReference type="EMBL" id="MDC8758482.1"/>
    </source>
</evidence>
<sequence>MEQPKLPSKEVVRRWLRAELEQRRPPPDPKQIRRELGWDLVRMERDPCKR</sequence>
<keyword evidence="2" id="KW-1185">Reference proteome</keyword>
<protein>
    <submittedName>
        <fullName evidence="1">Uncharacterized protein</fullName>
    </submittedName>
</protein>
<dbReference type="EMBL" id="JAQQXR010000004">
    <property type="protein sequence ID" value="MDC8758482.1"/>
    <property type="molecule type" value="Genomic_DNA"/>
</dbReference>
<evidence type="ECO:0000313" key="2">
    <source>
        <dbReference type="Proteomes" id="UP001221208"/>
    </source>
</evidence>
<proteinExistence type="predicted"/>
<gene>
    <name evidence="1" type="ORF">OIK44_12905</name>
</gene>
<accession>A0ABT5K0I7</accession>
<dbReference type="Proteomes" id="UP001221208">
    <property type="component" value="Unassembled WGS sequence"/>
</dbReference>
<comment type="caution">
    <text evidence="1">The sequence shown here is derived from an EMBL/GenBank/DDBJ whole genome shotgun (WGS) entry which is preliminary data.</text>
</comment>